<feature type="compositionally biased region" description="Pro residues" evidence="1">
    <location>
        <begin position="605"/>
        <end position="636"/>
    </location>
</feature>
<reference evidence="3" key="1">
    <citation type="journal article" date="2019" name="Int. J. Syst. Evol. Microbiol.">
        <title>The Global Catalogue of Microorganisms (GCM) 10K type strain sequencing project: providing services to taxonomists for standard genome sequencing and annotation.</title>
        <authorList>
            <consortium name="The Broad Institute Genomics Platform"/>
            <consortium name="The Broad Institute Genome Sequencing Center for Infectious Disease"/>
            <person name="Wu L."/>
            <person name="Ma J."/>
        </authorList>
    </citation>
    <scope>NUCLEOTIDE SEQUENCE [LARGE SCALE GENOMIC DNA]</scope>
    <source>
        <strain evidence="3">JCM 13006</strain>
    </source>
</reference>
<evidence type="ECO:0008006" key="4">
    <source>
        <dbReference type="Google" id="ProtNLM"/>
    </source>
</evidence>
<feature type="region of interest" description="Disordered" evidence="1">
    <location>
        <begin position="1"/>
        <end position="54"/>
    </location>
</feature>
<feature type="compositionally biased region" description="Low complexity" evidence="1">
    <location>
        <begin position="30"/>
        <end position="40"/>
    </location>
</feature>
<protein>
    <recommendedName>
        <fullName evidence="4">NAD(+)--protein-arginine ADP-ribosyltransferase</fullName>
    </recommendedName>
</protein>
<feature type="compositionally biased region" description="Low complexity" evidence="1">
    <location>
        <begin position="507"/>
        <end position="525"/>
    </location>
</feature>
<dbReference type="Proteomes" id="UP001501752">
    <property type="component" value="Unassembled WGS sequence"/>
</dbReference>
<organism evidence="2 3">
    <name type="scientific">Kitasatospora terrestris</name>
    <dbReference type="NCBI Taxonomy" id="258051"/>
    <lineage>
        <taxon>Bacteria</taxon>
        <taxon>Bacillati</taxon>
        <taxon>Actinomycetota</taxon>
        <taxon>Actinomycetes</taxon>
        <taxon>Kitasatosporales</taxon>
        <taxon>Streptomycetaceae</taxon>
        <taxon>Kitasatospora</taxon>
    </lineage>
</organism>
<feature type="compositionally biased region" description="Pro residues" evidence="1">
    <location>
        <begin position="488"/>
        <end position="506"/>
    </location>
</feature>
<evidence type="ECO:0000313" key="3">
    <source>
        <dbReference type="Proteomes" id="UP001501752"/>
    </source>
</evidence>
<evidence type="ECO:0000256" key="1">
    <source>
        <dbReference type="SAM" id="MobiDB-lite"/>
    </source>
</evidence>
<feature type="region of interest" description="Disordered" evidence="1">
    <location>
        <begin position="470"/>
        <end position="688"/>
    </location>
</feature>
<sequence length="937" mass="96393">MSAFRSGSATGDAPQPDPPRRRFGRRRRAAAALPAGTGPASEVVRPEPAGPAHRSELRELGSHVVIAPAAANFDDLWAAVGVLRPIPGSLVVVAADDDAAPVLRDRMGELGGLARARGATVLVLAASGLAALAPNGRRPAEVVAARAGVPVIAPDGLVEITPDGDLDVLAPDGASGPASWWYCAPDATPRRARRAARVPTAVPALRSAVPPTVRVRTLPAGYWLTHVAAPAPGPLPGLAMAAGPLGSTVLVVGTPAAPVLLPEDFVAAVTALPALPDRLVVSAPWAAPDELTALTAALTTRLDRPVHASIGVPMAGKTGPTSRILDAQGHPRWEPFLRQLSAVPGDAVSPVAWHNGGADWRTERPAVFSAFPHWALEAVPAGLWLRPEPPHVLTPRFRRPEAARPLLIVGERDRPVAPDVFEELGCLLDRLPAVGVHGFGLLVHGLLEPAAAPVARFLARTHDLDWLGPEQPVGAAPHPAPVRYGAVAPPPPPVPHHQRPVPPPATAPTVRTSTSAAAGPAAVAPIGPPTRTTASGGPDLPALGTASAPQAGEPTATASAGSPSRPAAEPADTPAESPQTGAPAAERARPADAPAGSSRTGTPPASTPPRADAPPVPSPDTDPAPPPDTDPVPPPDEQPEPTARRRSAPVSAPPLGGTPGSSAPGRSAPRPVRAEGPSAPAPTGVSTAEDRAAVRALLGEHYRRCSGTVEQLSTRLPGLRFTAGDDITPDLAAVLLHHTEAGVPADRDGLVAAARSGDPRLAPFLRCLGSGLRRLPSHHGAVLLTAPPGSDRDDLLAQYRVGQQLTEPAPVTGLTATAAELPGSPVEFVIWSVTGRRTSAFAVGPEETRVTFPPATAFTVLDVLPADPADGPARVLLRECGGTDADPVGRDRDALTRLHSWLDRRDRLTTAERRTVEHPGRYHLTPGVELCPAPDPG</sequence>
<accession>A0ABP9EKI8</accession>
<dbReference type="RefSeq" id="WP_345701101.1">
    <property type="nucleotide sequence ID" value="NZ_BAABIS010000001.1"/>
</dbReference>
<proteinExistence type="predicted"/>
<keyword evidence="3" id="KW-1185">Reference proteome</keyword>
<gene>
    <name evidence="2" type="ORF">GCM10023235_71900</name>
</gene>
<name>A0ABP9EKI8_9ACTN</name>
<comment type="caution">
    <text evidence="2">The sequence shown here is derived from an EMBL/GenBank/DDBJ whole genome shotgun (WGS) entry which is preliminary data.</text>
</comment>
<evidence type="ECO:0000313" key="2">
    <source>
        <dbReference type="EMBL" id="GAA4881256.1"/>
    </source>
</evidence>
<dbReference type="Gene3D" id="3.90.176.10">
    <property type="entry name" value="Toxin ADP-ribosyltransferase, Chain A, domain 1"/>
    <property type="match status" value="1"/>
</dbReference>
<dbReference type="EMBL" id="BAABIS010000001">
    <property type="protein sequence ID" value="GAA4881256.1"/>
    <property type="molecule type" value="Genomic_DNA"/>
</dbReference>